<dbReference type="PROSITE" id="PS50048">
    <property type="entry name" value="ZN2_CY6_FUNGAL_2"/>
    <property type="match status" value="1"/>
</dbReference>
<comment type="caution">
    <text evidence="8">The sequence shown here is derived from an EMBL/GenBank/DDBJ whole genome shotgun (WGS) entry which is preliminary data.</text>
</comment>
<protein>
    <recommendedName>
        <fullName evidence="7">Zn(2)-C6 fungal-type domain-containing protein</fullName>
    </recommendedName>
</protein>
<evidence type="ECO:0000256" key="6">
    <source>
        <dbReference type="SAM" id="MobiDB-lite"/>
    </source>
</evidence>
<dbReference type="InterPro" id="IPR036864">
    <property type="entry name" value="Zn2-C6_fun-type_DNA-bd_sf"/>
</dbReference>
<keyword evidence="2" id="KW-0805">Transcription regulation</keyword>
<dbReference type="PANTHER" id="PTHR31845">
    <property type="entry name" value="FINGER DOMAIN PROTEIN, PUTATIVE-RELATED"/>
    <property type="match status" value="1"/>
</dbReference>
<keyword evidence="5" id="KW-0539">Nucleus</keyword>
<sequence>MADAAPQPSGDNLPRKRILAACEACRDNKIRCRPSEKPDVCRKCLASKRECIVRAKPRVRRRVFEQSSASEANPHPPAVPSKSFTIDFNIPLKVDVEEDFESLRDAHANFFDNLVPHEDGSGPSQPESTTRSLDSTPALATASDHNPDFQAKPSFNLASAECLLISFHSMLCHFPCIELDADASVSLLASSRPFVLLATLAAASGTRSIQGNSLYDEEFRRILGLKFVACGERTLEILQGILIYCAWYPFHLRPRNKQPFRYLCMATEVIHDLGLDREAQTGLHSPGEPVTTTQQLDRIRAYLGCFYLVSTVPREWQSRDQAPQEWSKWTENCCKMLECSGVENDAVLASLVRLSSTGTEALRTINDGSDQSHQQSRLVLLGLKAQLQNIESCIPPHVASTPVVYMQSLFVHLCLQAGALFRLTRLPLRLTKGRPPLLPEISELYASVDVTRQLLTYVLGLDDTIKATFSTADWCRFISGIILAIRLTLATPECPEFDTCWARSRLQLGEVLERLCEEKAPKIADKTIDVLSAMRAILGVVRDKYNQRVDLINHRRQMAPRKLSLGCPMLDGSMDAQLELWQSTMAMAGDLSTMELPADMAGGLGDGGDTILQDLWGTTGGWTYGALSQ</sequence>
<evidence type="ECO:0000256" key="1">
    <source>
        <dbReference type="ARBA" id="ARBA00004123"/>
    </source>
</evidence>
<dbReference type="InterPro" id="IPR051089">
    <property type="entry name" value="prtT"/>
</dbReference>
<feature type="compositionally biased region" description="Polar residues" evidence="6">
    <location>
        <begin position="122"/>
        <end position="135"/>
    </location>
</feature>
<dbReference type="GeneID" id="300579947"/>
<dbReference type="PANTHER" id="PTHR31845:SF39">
    <property type="entry name" value="TRANSCRIPTION FACTOR PBCR-RELATED"/>
    <property type="match status" value="1"/>
</dbReference>
<evidence type="ECO:0000256" key="4">
    <source>
        <dbReference type="ARBA" id="ARBA00023163"/>
    </source>
</evidence>
<dbReference type="EMBL" id="PPTA01000012">
    <property type="protein sequence ID" value="TFB00126.1"/>
    <property type="molecule type" value="Genomic_DNA"/>
</dbReference>
<dbReference type="CDD" id="cd12148">
    <property type="entry name" value="fungal_TF_MHR"/>
    <property type="match status" value="1"/>
</dbReference>
<dbReference type="RefSeq" id="XP_073556327.1">
    <property type="nucleotide sequence ID" value="XM_073705497.1"/>
</dbReference>
<dbReference type="CDD" id="cd00067">
    <property type="entry name" value="GAL4"/>
    <property type="match status" value="1"/>
</dbReference>
<evidence type="ECO:0000256" key="3">
    <source>
        <dbReference type="ARBA" id="ARBA00023125"/>
    </source>
</evidence>
<evidence type="ECO:0000313" key="9">
    <source>
        <dbReference type="Proteomes" id="UP001642720"/>
    </source>
</evidence>
<dbReference type="Gene3D" id="4.10.240.10">
    <property type="entry name" value="Zn(2)-C6 fungal-type DNA-binding domain"/>
    <property type="match status" value="1"/>
</dbReference>
<gene>
    <name evidence="8" type="ORF">CCMA1212_008362</name>
</gene>
<name>A0ABY2GWR2_9HYPO</name>
<dbReference type="SUPFAM" id="SSF57701">
    <property type="entry name" value="Zn2/Cys6 DNA-binding domain"/>
    <property type="match status" value="1"/>
</dbReference>
<feature type="domain" description="Zn(2)-C6 fungal-type" evidence="7">
    <location>
        <begin position="21"/>
        <end position="53"/>
    </location>
</feature>
<dbReference type="Proteomes" id="UP001642720">
    <property type="component" value="Unassembled WGS sequence"/>
</dbReference>
<keyword evidence="3" id="KW-0238">DNA-binding</keyword>
<dbReference type="InterPro" id="IPR001138">
    <property type="entry name" value="Zn2Cys6_DnaBD"/>
</dbReference>
<organism evidence="8 9">
    <name type="scientific">Trichoderma ghanense</name>
    <dbReference type="NCBI Taxonomy" id="65468"/>
    <lineage>
        <taxon>Eukaryota</taxon>
        <taxon>Fungi</taxon>
        <taxon>Dikarya</taxon>
        <taxon>Ascomycota</taxon>
        <taxon>Pezizomycotina</taxon>
        <taxon>Sordariomycetes</taxon>
        <taxon>Hypocreomycetidae</taxon>
        <taxon>Hypocreales</taxon>
        <taxon>Hypocreaceae</taxon>
        <taxon>Trichoderma</taxon>
    </lineage>
</organism>
<keyword evidence="9" id="KW-1185">Reference proteome</keyword>
<comment type="subcellular location">
    <subcellularLocation>
        <location evidence="1">Nucleus</location>
    </subcellularLocation>
</comment>
<accession>A0ABY2GWR2</accession>
<evidence type="ECO:0000256" key="2">
    <source>
        <dbReference type="ARBA" id="ARBA00023015"/>
    </source>
</evidence>
<keyword evidence="4" id="KW-0804">Transcription</keyword>
<dbReference type="PROSITE" id="PS00463">
    <property type="entry name" value="ZN2_CY6_FUNGAL_1"/>
    <property type="match status" value="1"/>
</dbReference>
<reference evidence="8 9" key="1">
    <citation type="submission" date="2018-01" db="EMBL/GenBank/DDBJ databases">
        <title>Genome characterization of the sugarcane-associated fungus Trichoderma ghanense CCMA-1212 and their application in lignocelulose bioconversion.</title>
        <authorList>
            <person name="Steindorff A.S."/>
            <person name="Mendes T.D."/>
            <person name="Vilela E.S.D."/>
            <person name="Rodrigues D.S."/>
            <person name="Formighieri E.F."/>
            <person name="Melo I.S."/>
            <person name="Favaro L.C.L."/>
        </authorList>
    </citation>
    <scope>NUCLEOTIDE SEQUENCE [LARGE SCALE GENOMIC DNA]</scope>
    <source>
        <strain evidence="8 9">CCMA-1212</strain>
    </source>
</reference>
<evidence type="ECO:0000313" key="8">
    <source>
        <dbReference type="EMBL" id="TFB00126.1"/>
    </source>
</evidence>
<feature type="region of interest" description="Disordered" evidence="6">
    <location>
        <begin position="114"/>
        <end position="144"/>
    </location>
</feature>
<evidence type="ECO:0000256" key="5">
    <source>
        <dbReference type="ARBA" id="ARBA00023242"/>
    </source>
</evidence>
<evidence type="ECO:0000259" key="7">
    <source>
        <dbReference type="PROSITE" id="PS50048"/>
    </source>
</evidence>
<proteinExistence type="predicted"/>